<dbReference type="SUPFAM" id="SSF57938">
    <property type="entry name" value="DnaJ/Hsp40 cysteine-rich domain"/>
    <property type="match status" value="1"/>
</dbReference>
<dbReference type="Proteomes" id="UP000232323">
    <property type="component" value="Unassembled WGS sequence"/>
</dbReference>
<protein>
    <submittedName>
        <fullName evidence="2">Uncharacterized protein</fullName>
    </submittedName>
</protein>
<keyword evidence="1" id="KW-1133">Transmembrane helix</keyword>
<dbReference type="OrthoDB" id="544681at2759"/>
<keyword evidence="1" id="KW-0472">Membrane</keyword>
<name>A0A250X1H1_9CHLO</name>
<dbReference type="AlphaFoldDB" id="A0A250X1H1"/>
<accession>A0A250X1H1</accession>
<comment type="caution">
    <text evidence="2">The sequence shown here is derived from an EMBL/GenBank/DDBJ whole genome shotgun (WGS) entry which is preliminary data.</text>
</comment>
<keyword evidence="1" id="KW-0812">Transmembrane</keyword>
<gene>
    <name evidence="2" type="ORF">CEUSTIGMA_g4225.t1</name>
</gene>
<sequence length="140" mass="15653">MKTKIQQVDRGGIPTASISRILLVGQPQNFLRSLTQRKWPSITGPMSLLLFLFGVLLAILASVRAALVRRVRSCKCCKGYGITRCRLCDGKGKVDWRAKFSYSEVCPLCMTKRFVICPDCGGFHHRRLFSHGKNVPQPSA</sequence>
<evidence type="ECO:0000313" key="2">
    <source>
        <dbReference type="EMBL" id="GAX76779.1"/>
    </source>
</evidence>
<evidence type="ECO:0000256" key="1">
    <source>
        <dbReference type="SAM" id="Phobius"/>
    </source>
</evidence>
<keyword evidence="3" id="KW-1185">Reference proteome</keyword>
<evidence type="ECO:0000313" key="3">
    <source>
        <dbReference type="Proteomes" id="UP000232323"/>
    </source>
</evidence>
<dbReference type="InterPro" id="IPR036410">
    <property type="entry name" value="HSP_DnaJ_Cys-rich_dom_sf"/>
</dbReference>
<dbReference type="EMBL" id="BEGY01000019">
    <property type="protein sequence ID" value="GAX76779.1"/>
    <property type="molecule type" value="Genomic_DNA"/>
</dbReference>
<feature type="transmembrane region" description="Helical" evidence="1">
    <location>
        <begin position="46"/>
        <end position="67"/>
    </location>
</feature>
<reference evidence="2 3" key="1">
    <citation type="submission" date="2017-08" db="EMBL/GenBank/DDBJ databases">
        <title>Acidophilic green algal genome provides insights into adaptation to an acidic environment.</title>
        <authorList>
            <person name="Hirooka S."/>
            <person name="Hirose Y."/>
            <person name="Kanesaki Y."/>
            <person name="Higuchi S."/>
            <person name="Fujiwara T."/>
            <person name="Onuma R."/>
            <person name="Era A."/>
            <person name="Ohbayashi R."/>
            <person name="Uzuka A."/>
            <person name="Nozaki H."/>
            <person name="Yoshikawa H."/>
            <person name="Miyagishima S.Y."/>
        </authorList>
    </citation>
    <scope>NUCLEOTIDE SEQUENCE [LARGE SCALE GENOMIC DNA]</scope>
    <source>
        <strain evidence="2 3">NIES-2499</strain>
    </source>
</reference>
<proteinExistence type="predicted"/>
<organism evidence="2 3">
    <name type="scientific">Chlamydomonas eustigma</name>
    <dbReference type="NCBI Taxonomy" id="1157962"/>
    <lineage>
        <taxon>Eukaryota</taxon>
        <taxon>Viridiplantae</taxon>
        <taxon>Chlorophyta</taxon>
        <taxon>core chlorophytes</taxon>
        <taxon>Chlorophyceae</taxon>
        <taxon>CS clade</taxon>
        <taxon>Chlamydomonadales</taxon>
        <taxon>Chlamydomonadaceae</taxon>
        <taxon>Chlamydomonas</taxon>
    </lineage>
</organism>